<evidence type="ECO:0000259" key="6">
    <source>
        <dbReference type="Pfam" id="PF08281"/>
    </source>
</evidence>
<feature type="domain" description="RNA polymerase sigma factor 70 region 4 type 2" evidence="6">
    <location>
        <begin position="118"/>
        <end position="169"/>
    </location>
</feature>
<protein>
    <recommendedName>
        <fullName evidence="9">HTH luxR-type domain-containing protein</fullName>
    </recommendedName>
</protein>
<keyword evidence="4" id="KW-0804">Transcription</keyword>
<dbReference type="InterPro" id="IPR039425">
    <property type="entry name" value="RNA_pol_sigma-70-like"/>
</dbReference>
<organism evidence="7 8">
    <name type="scientific">Candidatus Wallbacteria bacterium GWC2_49_35</name>
    <dbReference type="NCBI Taxonomy" id="1817813"/>
    <lineage>
        <taxon>Bacteria</taxon>
        <taxon>Candidatus Walliibacteriota</taxon>
    </lineage>
</organism>
<keyword evidence="3" id="KW-0731">Sigma factor</keyword>
<dbReference type="InterPro" id="IPR036388">
    <property type="entry name" value="WH-like_DNA-bd_sf"/>
</dbReference>
<reference evidence="7 8" key="1">
    <citation type="journal article" date="2016" name="Nat. Commun.">
        <title>Thousands of microbial genomes shed light on interconnected biogeochemical processes in an aquifer system.</title>
        <authorList>
            <person name="Anantharaman K."/>
            <person name="Brown C.T."/>
            <person name="Hug L.A."/>
            <person name="Sharon I."/>
            <person name="Castelle C.J."/>
            <person name="Probst A.J."/>
            <person name="Thomas B.C."/>
            <person name="Singh A."/>
            <person name="Wilkins M.J."/>
            <person name="Karaoz U."/>
            <person name="Brodie E.L."/>
            <person name="Williams K.H."/>
            <person name="Hubbard S.S."/>
            <person name="Banfield J.F."/>
        </authorList>
    </citation>
    <scope>NUCLEOTIDE SEQUENCE [LARGE SCALE GENOMIC DNA]</scope>
</reference>
<evidence type="ECO:0000256" key="2">
    <source>
        <dbReference type="ARBA" id="ARBA00023015"/>
    </source>
</evidence>
<dbReference type="STRING" id="1817813.A2008_12645"/>
<feature type="domain" description="RNA polymerase sigma-70 region 2" evidence="5">
    <location>
        <begin position="22"/>
        <end position="81"/>
    </location>
</feature>
<dbReference type="Gene3D" id="1.10.10.10">
    <property type="entry name" value="Winged helix-like DNA-binding domain superfamily/Winged helix DNA-binding domain"/>
    <property type="match status" value="1"/>
</dbReference>
<dbReference type="Proteomes" id="UP000178735">
    <property type="component" value="Unassembled WGS sequence"/>
</dbReference>
<dbReference type="NCBIfam" id="TIGR02937">
    <property type="entry name" value="sigma70-ECF"/>
    <property type="match status" value="1"/>
</dbReference>
<comment type="caution">
    <text evidence="7">The sequence shown here is derived from an EMBL/GenBank/DDBJ whole genome shotgun (WGS) entry which is preliminary data.</text>
</comment>
<dbReference type="AlphaFoldDB" id="A0A1F7WHU6"/>
<evidence type="ECO:0000313" key="8">
    <source>
        <dbReference type="Proteomes" id="UP000178735"/>
    </source>
</evidence>
<evidence type="ECO:0000256" key="4">
    <source>
        <dbReference type="ARBA" id="ARBA00023163"/>
    </source>
</evidence>
<proteinExistence type="inferred from homology"/>
<evidence type="ECO:0008006" key="9">
    <source>
        <dbReference type="Google" id="ProtNLM"/>
    </source>
</evidence>
<dbReference type="InterPro" id="IPR013249">
    <property type="entry name" value="RNA_pol_sigma70_r4_t2"/>
</dbReference>
<gene>
    <name evidence="7" type="ORF">A2008_12645</name>
</gene>
<dbReference type="EMBL" id="MGFH01000209">
    <property type="protein sequence ID" value="OGM02371.1"/>
    <property type="molecule type" value="Genomic_DNA"/>
</dbReference>
<comment type="similarity">
    <text evidence="1">Belongs to the sigma-70 factor family. ECF subfamily.</text>
</comment>
<dbReference type="SUPFAM" id="SSF88946">
    <property type="entry name" value="Sigma2 domain of RNA polymerase sigma factors"/>
    <property type="match status" value="1"/>
</dbReference>
<keyword evidence="2" id="KW-0805">Transcription regulation</keyword>
<dbReference type="Gene3D" id="1.10.1740.10">
    <property type="match status" value="1"/>
</dbReference>
<evidence type="ECO:0000256" key="3">
    <source>
        <dbReference type="ARBA" id="ARBA00023082"/>
    </source>
</evidence>
<evidence type="ECO:0000256" key="1">
    <source>
        <dbReference type="ARBA" id="ARBA00010641"/>
    </source>
</evidence>
<dbReference type="InterPro" id="IPR014284">
    <property type="entry name" value="RNA_pol_sigma-70_dom"/>
</dbReference>
<dbReference type="PANTHER" id="PTHR43133">
    <property type="entry name" value="RNA POLYMERASE ECF-TYPE SIGMA FACTO"/>
    <property type="match status" value="1"/>
</dbReference>
<name>A0A1F7WHU6_9BACT</name>
<dbReference type="Pfam" id="PF04542">
    <property type="entry name" value="Sigma70_r2"/>
    <property type="match status" value="1"/>
</dbReference>
<evidence type="ECO:0000259" key="5">
    <source>
        <dbReference type="Pfam" id="PF04542"/>
    </source>
</evidence>
<dbReference type="InterPro" id="IPR013325">
    <property type="entry name" value="RNA_pol_sigma_r2"/>
</dbReference>
<dbReference type="GO" id="GO:0003677">
    <property type="term" value="F:DNA binding"/>
    <property type="evidence" value="ECO:0007669"/>
    <property type="project" value="InterPro"/>
</dbReference>
<accession>A0A1F7WHU6</accession>
<sequence length="176" mass="20504">MRNVNNEESKTKYFKVEEAFGEYSENIFAFAFSLTGDADEARDITAETFLKLLSEPRVTEPDFMVKAWLFKVAANLSKNFMMRFVRKILRLPNYLIDALNKSSSDVQRDVIKNEEFGRLEKAMRKLDGTDRQILYLKYFEQMSYKEIGEIIEVPEGTVASRLSRALRRLSDEFGPE</sequence>
<dbReference type="InterPro" id="IPR007627">
    <property type="entry name" value="RNA_pol_sigma70_r2"/>
</dbReference>
<dbReference type="SUPFAM" id="SSF88659">
    <property type="entry name" value="Sigma3 and sigma4 domains of RNA polymerase sigma factors"/>
    <property type="match status" value="1"/>
</dbReference>
<dbReference type="GO" id="GO:0006352">
    <property type="term" value="P:DNA-templated transcription initiation"/>
    <property type="evidence" value="ECO:0007669"/>
    <property type="project" value="InterPro"/>
</dbReference>
<dbReference type="InterPro" id="IPR013324">
    <property type="entry name" value="RNA_pol_sigma_r3/r4-like"/>
</dbReference>
<dbReference type="CDD" id="cd06171">
    <property type="entry name" value="Sigma70_r4"/>
    <property type="match status" value="1"/>
</dbReference>
<dbReference type="GO" id="GO:0016987">
    <property type="term" value="F:sigma factor activity"/>
    <property type="evidence" value="ECO:0007669"/>
    <property type="project" value="UniProtKB-KW"/>
</dbReference>
<evidence type="ECO:0000313" key="7">
    <source>
        <dbReference type="EMBL" id="OGM02371.1"/>
    </source>
</evidence>
<dbReference type="PANTHER" id="PTHR43133:SF46">
    <property type="entry name" value="RNA POLYMERASE SIGMA-70 FACTOR ECF SUBFAMILY"/>
    <property type="match status" value="1"/>
</dbReference>
<dbReference type="Pfam" id="PF08281">
    <property type="entry name" value="Sigma70_r4_2"/>
    <property type="match status" value="1"/>
</dbReference>